<dbReference type="PANTHER" id="PTHR20854">
    <property type="entry name" value="INOSITOL MONOPHOSPHATASE"/>
    <property type="match status" value="1"/>
</dbReference>
<dbReference type="GO" id="GO:0046872">
    <property type="term" value="F:metal ion binding"/>
    <property type="evidence" value="ECO:0007669"/>
    <property type="project" value="UniProtKB-KW"/>
</dbReference>
<keyword evidence="3" id="KW-0378">Hydrolase</keyword>
<organism evidence="6 7">
    <name type="scientific">Vagococcus intermedius</name>
    <dbReference type="NCBI Taxonomy" id="2991418"/>
    <lineage>
        <taxon>Bacteria</taxon>
        <taxon>Bacillati</taxon>
        <taxon>Bacillota</taxon>
        <taxon>Bacilli</taxon>
        <taxon>Lactobacillales</taxon>
        <taxon>Enterococcaceae</taxon>
        <taxon>Vagococcus</taxon>
    </lineage>
</organism>
<dbReference type="GO" id="GO:0007165">
    <property type="term" value="P:signal transduction"/>
    <property type="evidence" value="ECO:0007669"/>
    <property type="project" value="TreeGrafter"/>
</dbReference>
<keyword evidence="2 5" id="KW-0479">Metal-binding</keyword>
<sequence>MVQREMVEEIKGWIYEASEVIKAKLAMPLEVAEKENRSDLVTNVDQEIEAFFIKKIRDNYPNDQILGEEGLGDQVTDFKNRVWVIDPIDGTLNFIKQQENFCTMLAVYEDGVGQLGFIYEIMTDELLWGSKELGVYLNEKEIIEVPNKPLEEGLININTSIFLNNHFGMQELAMEALAVRMLGCAGIAFKEVVKGHHQAYVSYLQPWDYAPAKVIFECLGLSLQTLNGESLDLTKKVPIIGSTPIVAEKITVK</sequence>
<keyword evidence="7" id="KW-1185">Reference proteome</keyword>
<dbReference type="RefSeq" id="WP_275468820.1">
    <property type="nucleotide sequence ID" value="NZ_CP110232.1"/>
</dbReference>
<dbReference type="PRINTS" id="PR00377">
    <property type="entry name" value="IMPHPHTASES"/>
</dbReference>
<protein>
    <submittedName>
        <fullName evidence="6">Inositol monophosphatase family protein</fullName>
    </submittedName>
</protein>
<dbReference type="InterPro" id="IPR020583">
    <property type="entry name" value="Inositol_monoP_metal-BS"/>
</dbReference>
<evidence type="ECO:0000256" key="5">
    <source>
        <dbReference type="PIRSR" id="PIRSR600760-2"/>
    </source>
</evidence>
<dbReference type="Gene3D" id="3.40.190.80">
    <property type="match status" value="1"/>
</dbReference>
<dbReference type="CDD" id="cd01637">
    <property type="entry name" value="IMPase_like"/>
    <property type="match status" value="1"/>
</dbReference>
<accession>A0AAF0I5J3</accession>
<evidence type="ECO:0000313" key="7">
    <source>
        <dbReference type="Proteomes" id="UP001179647"/>
    </source>
</evidence>
<dbReference type="InterPro" id="IPR000760">
    <property type="entry name" value="Inositol_monophosphatase-like"/>
</dbReference>
<evidence type="ECO:0000256" key="3">
    <source>
        <dbReference type="ARBA" id="ARBA00022801"/>
    </source>
</evidence>
<feature type="binding site" evidence="5">
    <location>
        <position position="208"/>
    </location>
    <ligand>
        <name>Mg(2+)</name>
        <dbReference type="ChEBI" id="CHEBI:18420"/>
        <label>1</label>
        <note>catalytic</note>
    </ligand>
</feature>
<dbReference type="KEGG" id="vie:OL234_08575"/>
<dbReference type="FunFam" id="3.30.540.10:FF:000003">
    <property type="entry name" value="Inositol-1-monophosphatase"/>
    <property type="match status" value="1"/>
</dbReference>
<evidence type="ECO:0000256" key="2">
    <source>
        <dbReference type="ARBA" id="ARBA00022723"/>
    </source>
</evidence>
<dbReference type="SUPFAM" id="SSF56655">
    <property type="entry name" value="Carbohydrate phosphatase"/>
    <property type="match status" value="1"/>
</dbReference>
<evidence type="ECO:0000256" key="1">
    <source>
        <dbReference type="ARBA" id="ARBA00001946"/>
    </source>
</evidence>
<feature type="binding site" evidence="5">
    <location>
        <position position="88"/>
    </location>
    <ligand>
        <name>Mg(2+)</name>
        <dbReference type="ChEBI" id="CHEBI:18420"/>
        <label>1</label>
        <note>catalytic</note>
    </ligand>
</feature>
<feature type="binding site" evidence="5">
    <location>
        <position position="86"/>
    </location>
    <ligand>
        <name>Mg(2+)</name>
        <dbReference type="ChEBI" id="CHEBI:18420"/>
        <label>1</label>
        <note>catalytic</note>
    </ligand>
</feature>
<dbReference type="GO" id="GO:0008934">
    <property type="term" value="F:inositol monophosphate 1-phosphatase activity"/>
    <property type="evidence" value="ECO:0007669"/>
    <property type="project" value="TreeGrafter"/>
</dbReference>
<dbReference type="Proteomes" id="UP001179647">
    <property type="component" value="Chromosome"/>
</dbReference>
<dbReference type="Gene3D" id="3.30.540.10">
    <property type="entry name" value="Fructose-1,6-Bisphosphatase, subunit A, domain 1"/>
    <property type="match status" value="1"/>
</dbReference>
<dbReference type="EMBL" id="CP110232">
    <property type="protein sequence ID" value="WEG73018.1"/>
    <property type="molecule type" value="Genomic_DNA"/>
</dbReference>
<dbReference type="PANTHER" id="PTHR20854:SF4">
    <property type="entry name" value="INOSITOL-1-MONOPHOSPHATASE-RELATED"/>
    <property type="match status" value="1"/>
</dbReference>
<evidence type="ECO:0000313" key="6">
    <source>
        <dbReference type="EMBL" id="WEG73018.1"/>
    </source>
</evidence>
<gene>
    <name evidence="6" type="ORF">OL234_08575</name>
</gene>
<feature type="binding site" evidence="5">
    <location>
        <position position="68"/>
    </location>
    <ligand>
        <name>Mg(2+)</name>
        <dbReference type="ChEBI" id="CHEBI:18420"/>
        <label>1</label>
        <note>catalytic</note>
    </ligand>
</feature>
<comment type="cofactor">
    <cofactor evidence="1 5">
        <name>Mg(2+)</name>
        <dbReference type="ChEBI" id="CHEBI:18420"/>
    </cofactor>
</comment>
<keyword evidence="4 5" id="KW-0460">Magnesium</keyword>
<reference evidence="6" key="1">
    <citation type="submission" date="2022-10" db="EMBL/GenBank/DDBJ databases">
        <title>Vagococcus sp. isolated from poultry meat.</title>
        <authorList>
            <person name="Johansson P."/>
            <person name="Bjorkroth J."/>
        </authorList>
    </citation>
    <scope>NUCLEOTIDE SEQUENCE</scope>
    <source>
        <strain evidence="6">STAA11</strain>
    </source>
</reference>
<dbReference type="AlphaFoldDB" id="A0AAF0I5J3"/>
<dbReference type="Pfam" id="PF00459">
    <property type="entry name" value="Inositol_P"/>
    <property type="match status" value="1"/>
</dbReference>
<feature type="binding site" evidence="5">
    <location>
        <position position="89"/>
    </location>
    <ligand>
        <name>Mg(2+)</name>
        <dbReference type="ChEBI" id="CHEBI:18420"/>
        <label>1</label>
        <note>catalytic</note>
    </ligand>
</feature>
<evidence type="ECO:0000256" key="4">
    <source>
        <dbReference type="ARBA" id="ARBA00022842"/>
    </source>
</evidence>
<dbReference type="GO" id="GO:0006020">
    <property type="term" value="P:inositol metabolic process"/>
    <property type="evidence" value="ECO:0007669"/>
    <property type="project" value="TreeGrafter"/>
</dbReference>
<proteinExistence type="predicted"/>
<name>A0AAF0I5J3_9ENTE</name>
<dbReference type="PROSITE" id="PS00629">
    <property type="entry name" value="IMP_1"/>
    <property type="match status" value="1"/>
</dbReference>